<keyword evidence="6" id="KW-0175">Coiled coil</keyword>
<evidence type="ECO:0000259" key="8">
    <source>
        <dbReference type="Pfam" id="PF00350"/>
    </source>
</evidence>
<reference evidence="9 10" key="1">
    <citation type="journal article" date="2003" name="Int. J. Syst. Evol. Microbiol.">
        <title>Halobacillus salinus sp. nov., isolated from a salt lake on the coast of the East Sea in Korea.</title>
        <authorList>
            <person name="Yoon J.H."/>
            <person name="Kang K.H."/>
            <person name="Park Y.H."/>
        </authorList>
    </citation>
    <scope>NUCLEOTIDE SEQUENCE [LARGE SCALE GENOMIC DNA]</scope>
    <source>
        <strain evidence="9 10">HSL-3</strain>
    </source>
</reference>
<dbReference type="InterPro" id="IPR027417">
    <property type="entry name" value="P-loop_NTPase"/>
</dbReference>
<dbReference type="InterPro" id="IPR027094">
    <property type="entry name" value="Mitofusin_fam"/>
</dbReference>
<evidence type="ECO:0000256" key="1">
    <source>
        <dbReference type="ARBA" id="ARBA00004370"/>
    </source>
</evidence>
<organism evidence="9 10">
    <name type="scientific">Halobacillus salinus</name>
    <dbReference type="NCBI Taxonomy" id="192814"/>
    <lineage>
        <taxon>Bacteria</taxon>
        <taxon>Bacillati</taxon>
        <taxon>Bacillota</taxon>
        <taxon>Bacilli</taxon>
        <taxon>Bacillales</taxon>
        <taxon>Bacillaceae</taxon>
        <taxon>Halobacillus</taxon>
    </lineage>
</organism>
<feature type="coiled-coil region" evidence="6">
    <location>
        <begin position="942"/>
        <end position="969"/>
    </location>
</feature>
<dbReference type="Pfam" id="PF00350">
    <property type="entry name" value="Dynamin_N"/>
    <property type="match status" value="2"/>
</dbReference>
<dbReference type="Gene3D" id="3.40.50.300">
    <property type="entry name" value="P-loop containing nucleotide triphosphate hydrolases"/>
    <property type="match status" value="3"/>
</dbReference>
<sequence length="1199" mass="139993">MTATMTNTKETLSYLYHQLRNQDENARTKILDLVEKYQARQKRIGFAGHFSAGKSTLINKLLERELLPSSPIPTSANIVHLKEGEPYTTAYFKNDPPAKFEGDIDFDTVKSLCKDGDRITRVDISRCRTGLPEDITLLDTPGVDSTNDADRLITESSLHTMDYLFYVMDYNHVQSEVNLKFLSEMQGRGVPFSVVINQIDKHDEQELSFEGFTSSVASSLRQWGIEPEQIYYISLKDLTAKHNQWEAVSNDFRMLFDKLEGNLDSSILHQAEYVLNESLKDKQTDIDAQLDEQNERYDELSTQVPEQAKESFRSFEEIKKEAEARFQKEVRSFIPNAYLMPGRLRDDAEAFLHSVQPKFKVGLLFSKRKTEEAQSERENNFYEALLEIVEKNLLWPLRDRMGKLADDYHVGAAVQETIQQNPFKYDKERLHDLVESGAEVTGAYVLRYTDQVANDIQQKMKSHVTFWWDTFVNALERNSEQNERENTEAYDVVHRMQEIEQIQARLKQERKHLATTYENWFHSPLATVEMEKEVQTALRNREESIQVADPFSRNSTPDPKEEEKETECVDVSSSRSTKEKLLTTMDQFVEHAGHIDGLEELFKQLEEKRERLEHRNFTIALFGAFSAGKSSFANALLGESLLPSSPNPTTATINKISPPGTHAHKTVKVFMKTEHDMLEDLSEALELLHIDTTDLEAVFNQLNLVSEKDWNQLSQKKRGFLQAFREGYSELEERIGTSFIVEWDLFESYVSIERYSCFVESMELFYDCEWTKKGITLVDTPGADSVNARHTDVSFEYIKDADAILFVTYYNHPFSKADQSFLTQLGRVKDSFAMDKMFFLVNASDLAASEEELAFVESYISEQLERFQIRNPRLFSLSSKRALEEKRFNSSSKDSGIQAFEDRFEMFLEEELQQVLIESMWEDMHTITHTIHSFIQYGKLNEEERKEQLQRLEEDRDRAERRLQNVHISSELAPIENKTEKQVHYVHERMMLNGNDLFKQHVNPATIDGQSDSPREQLKQALFHFSEEVNEERKQELRAVSVRLERMIQERLEEEKERLMKDLRTIQDSLALQMPDWEPITVPTFKEADFFTDKEIQALSKSFRNTKSFFEKNEKELVKEDLLIQLAPKLKEVLNEDELTIRTYYQTYWNERYNRALEEWSKQLESSFDRLQYRLSHPVSIAELERTQEQVEHLVERSN</sequence>
<gene>
    <name evidence="9" type="ORF">E4663_06345</name>
</gene>
<feature type="compositionally biased region" description="Basic and acidic residues" evidence="7">
    <location>
        <begin position="558"/>
        <end position="567"/>
    </location>
</feature>
<dbReference type="PANTHER" id="PTHR10465:SF0">
    <property type="entry name" value="SARCALUMENIN"/>
    <property type="match status" value="1"/>
</dbReference>
<comment type="caution">
    <text evidence="9">The sequence shown here is derived from an EMBL/GenBank/DDBJ whole genome shotgun (WGS) entry which is preliminary data.</text>
</comment>
<feature type="region of interest" description="Disordered" evidence="7">
    <location>
        <begin position="541"/>
        <end position="576"/>
    </location>
</feature>
<accession>A0A4Z0H5X5</accession>
<keyword evidence="5" id="KW-0472">Membrane</keyword>
<dbReference type="GO" id="GO:0016020">
    <property type="term" value="C:membrane"/>
    <property type="evidence" value="ECO:0007669"/>
    <property type="project" value="UniProtKB-SubCell"/>
</dbReference>
<dbReference type="CDD" id="cd09912">
    <property type="entry name" value="DLP_2"/>
    <property type="match status" value="2"/>
</dbReference>
<evidence type="ECO:0000256" key="3">
    <source>
        <dbReference type="ARBA" id="ARBA00022801"/>
    </source>
</evidence>
<evidence type="ECO:0000256" key="2">
    <source>
        <dbReference type="ARBA" id="ARBA00022741"/>
    </source>
</evidence>
<dbReference type="SUPFAM" id="SSF52540">
    <property type="entry name" value="P-loop containing nucleoside triphosphate hydrolases"/>
    <property type="match status" value="2"/>
</dbReference>
<proteinExistence type="predicted"/>
<feature type="domain" description="Dynamin N-terminal" evidence="8">
    <location>
        <begin position="619"/>
        <end position="837"/>
    </location>
</feature>
<name>A0A4Z0H5X5_9BACI</name>
<comment type="subcellular location">
    <subcellularLocation>
        <location evidence="1">Membrane</location>
    </subcellularLocation>
</comment>
<evidence type="ECO:0000256" key="6">
    <source>
        <dbReference type="SAM" id="Coils"/>
    </source>
</evidence>
<dbReference type="PANTHER" id="PTHR10465">
    <property type="entry name" value="TRANSMEMBRANE GTPASE FZO1"/>
    <property type="match status" value="1"/>
</dbReference>
<feature type="domain" description="Dynamin N-terminal" evidence="8">
    <location>
        <begin position="44"/>
        <end position="197"/>
    </location>
</feature>
<evidence type="ECO:0000313" key="9">
    <source>
        <dbReference type="EMBL" id="TGB04606.1"/>
    </source>
</evidence>
<feature type="coiled-coil region" evidence="6">
    <location>
        <begin position="276"/>
        <end position="310"/>
    </location>
</feature>
<evidence type="ECO:0000256" key="7">
    <source>
        <dbReference type="SAM" id="MobiDB-lite"/>
    </source>
</evidence>
<dbReference type="GO" id="GO:0008053">
    <property type="term" value="P:mitochondrial fusion"/>
    <property type="evidence" value="ECO:0007669"/>
    <property type="project" value="TreeGrafter"/>
</dbReference>
<keyword evidence="3" id="KW-0378">Hydrolase</keyword>
<dbReference type="Proteomes" id="UP000297982">
    <property type="component" value="Unassembled WGS sequence"/>
</dbReference>
<evidence type="ECO:0000256" key="5">
    <source>
        <dbReference type="ARBA" id="ARBA00023136"/>
    </source>
</evidence>
<dbReference type="STRING" id="192814.GCA_900166575_01673"/>
<dbReference type="GO" id="GO:0003924">
    <property type="term" value="F:GTPase activity"/>
    <property type="evidence" value="ECO:0007669"/>
    <property type="project" value="InterPro"/>
</dbReference>
<dbReference type="EMBL" id="SRJC01000001">
    <property type="protein sequence ID" value="TGB04606.1"/>
    <property type="molecule type" value="Genomic_DNA"/>
</dbReference>
<keyword evidence="4" id="KW-0342">GTP-binding</keyword>
<protein>
    <recommendedName>
        <fullName evidence="8">Dynamin N-terminal domain-containing protein</fullName>
    </recommendedName>
</protein>
<evidence type="ECO:0000256" key="4">
    <source>
        <dbReference type="ARBA" id="ARBA00023134"/>
    </source>
</evidence>
<dbReference type="InterPro" id="IPR045063">
    <property type="entry name" value="Dynamin_N"/>
</dbReference>
<feature type="coiled-coil region" evidence="6">
    <location>
        <begin position="1015"/>
        <end position="1069"/>
    </location>
</feature>
<dbReference type="GO" id="GO:0005525">
    <property type="term" value="F:GTP binding"/>
    <property type="evidence" value="ECO:0007669"/>
    <property type="project" value="UniProtKB-KW"/>
</dbReference>
<dbReference type="AlphaFoldDB" id="A0A4Z0H5X5"/>
<evidence type="ECO:0000313" key="10">
    <source>
        <dbReference type="Proteomes" id="UP000297982"/>
    </source>
</evidence>
<keyword evidence="2" id="KW-0547">Nucleotide-binding</keyword>
<keyword evidence="10" id="KW-1185">Reference proteome</keyword>